<dbReference type="Gene3D" id="1.20.1330.10">
    <property type="entry name" value="f41 fragment of flagellin, N-terminal domain"/>
    <property type="match status" value="1"/>
</dbReference>
<accession>A0ABX1Q3G7</accession>
<keyword evidence="4" id="KW-0975">Bacterial flagellum</keyword>
<dbReference type="PANTHER" id="PTHR42792">
    <property type="entry name" value="FLAGELLIN"/>
    <property type="match status" value="1"/>
</dbReference>
<comment type="subcellular location">
    <subcellularLocation>
        <location evidence="1">Bacterial flagellum</location>
    </subcellularLocation>
    <subcellularLocation>
        <location evidence="2">Secreted</location>
    </subcellularLocation>
</comment>
<protein>
    <submittedName>
        <fullName evidence="7">Flagellar hook-associated protein 3</fullName>
    </submittedName>
</protein>
<keyword evidence="7" id="KW-0966">Cell projection</keyword>
<keyword evidence="7" id="KW-0969">Cilium</keyword>
<dbReference type="NCBIfam" id="TIGR02550">
    <property type="entry name" value="flagell_flgL"/>
    <property type="match status" value="1"/>
</dbReference>
<organism evidence="7 8">
    <name type="scientific">Aromatoleum toluvorans</name>
    <dbReference type="NCBI Taxonomy" id="92002"/>
    <lineage>
        <taxon>Bacteria</taxon>
        <taxon>Pseudomonadati</taxon>
        <taxon>Pseudomonadota</taxon>
        <taxon>Betaproteobacteria</taxon>
        <taxon>Rhodocyclales</taxon>
        <taxon>Rhodocyclaceae</taxon>
        <taxon>Aromatoleum</taxon>
    </lineage>
</organism>
<proteinExistence type="inferred from homology"/>
<evidence type="ECO:0000259" key="6">
    <source>
        <dbReference type="Pfam" id="PF00700"/>
    </source>
</evidence>
<comment type="similarity">
    <text evidence="3">Belongs to the bacterial flagellin family.</text>
</comment>
<dbReference type="InterPro" id="IPR001492">
    <property type="entry name" value="Flagellin"/>
</dbReference>
<gene>
    <name evidence="7" type="primary">flgL</name>
    <name evidence="7" type="ORF">GPA22_19510</name>
</gene>
<evidence type="ECO:0000259" key="5">
    <source>
        <dbReference type="Pfam" id="PF00669"/>
    </source>
</evidence>
<evidence type="ECO:0000313" key="7">
    <source>
        <dbReference type="EMBL" id="NMG45908.1"/>
    </source>
</evidence>
<comment type="caution">
    <text evidence="7">The sequence shown here is derived from an EMBL/GenBank/DDBJ whole genome shotgun (WGS) entry which is preliminary data.</text>
</comment>
<dbReference type="InterPro" id="IPR013384">
    <property type="entry name" value="Flagell_FlgL"/>
</dbReference>
<name>A0ABX1Q3G7_9RHOO</name>
<dbReference type="Pfam" id="PF00700">
    <property type="entry name" value="Flagellin_C"/>
    <property type="match status" value="1"/>
</dbReference>
<dbReference type="Proteomes" id="UP000623795">
    <property type="component" value="Unassembled WGS sequence"/>
</dbReference>
<evidence type="ECO:0000313" key="8">
    <source>
        <dbReference type="Proteomes" id="UP000623795"/>
    </source>
</evidence>
<evidence type="ECO:0000256" key="4">
    <source>
        <dbReference type="ARBA" id="ARBA00023143"/>
    </source>
</evidence>
<dbReference type="EMBL" id="WTVN01000041">
    <property type="protein sequence ID" value="NMG45908.1"/>
    <property type="molecule type" value="Genomic_DNA"/>
</dbReference>
<reference evidence="7 8" key="1">
    <citation type="submission" date="2019-12" db="EMBL/GenBank/DDBJ databases">
        <title>Comparative genomics gives insights into the taxonomy of the Azoarcus-Aromatoleum group and reveals separate origins of nif in the plant-associated Azoarcus and non-plant-associated Aromatoleum sub-groups.</title>
        <authorList>
            <person name="Lafos M."/>
            <person name="Maluk M."/>
            <person name="Batista M."/>
            <person name="Junghare M."/>
            <person name="Carmona M."/>
            <person name="Faoro H."/>
            <person name="Cruz L.M."/>
            <person name="Battistoni F."/>
            <person name="De Souza E."/>
            <person name="Pedrosa F."/>
            <person name="Chen W.-M."/>
            <person name="Poole P.S."/>
            <person name="Dixon R.A."/>
            <person name="James E.K."/>
        </authorList>
    </citation>
    <scope>NUCLEOTIDE SEQUENCE [LARGE SCALE GENOMIC DNA]</scope>
    <source>
        <strain evidence="7 8">Td21</strain>
    </source>
</reference>
<sequence length="310" mass="32539">MRISSSMIFDAGRNSMMQQSGSLLHTQQQLSSGRRILSPSGDPIGAARALEVTQTKSVNTQFQTNHGYAKDALASLESNLGSITDILTYIRTRAVEAGNGAFSASEHQAIATDLEAQFNALLGIANSKDATGDYQFAGYQSAQPAFSGGAAVPSAGPGAVMYAGDGGERSMQVGSTRIMPVAEPGSKVFMADATGKSQMFGAISDFITALRGPTSGISAAVSQAIGNMDAALENVSTIRASVGSRMLELDLLGDLSAIQDQQYAETLSRLQDLDYNEAITRFTQQQTVLQAAQQSYLRVTGLSLFNLLGG</sequence>
<dbReference type="InterPro" id="IPR001029">
    <property type="entry name" value="Flagellin_N"/>
</dbReference>
<evidence type="ECO:0000256" key="1">
    <source>
        <dbReference type="ARBA" id="ARBA00004365"/>
    </source>
</evidence>
<dbReference type="InterPro" id="IPR046358">
    <property type="entry name" value="Flagellin_C"/>
</dbReference>
<feature type="domain" description="Flagellin C-terminal" evidence="6">
    <location>
        <begin position="226"/>
        <end position="300"/>
    </location>
</feature>
<feature type="domain" description="Flagellin N-terminal" evidence="5">
    <location>
        <begin position="3"/>
        <end position="140"/>
    </location>
</feature>
<dbReference type="Pfam" id="PF00669">
    <property type="entry name" value="Flagellin_N"/>
    <property type="match status" value="1"/>
</dbReference>
<dbReference type="SUPFAM" id="SSF64518">
    <property type="entry name" value="Phase 1 flagellin"/>
    <property type="match status" value="1"/>
</dbReference>
<keyword evidence="8" id="KW-1185">Reference proteome</keyword>
<keyword evidence="7" id="KW-0282">Flagellum</keyword>
<evidence type="ECO:0000256" key="3">
    <source>
        <dbReference type="ARBA" id="ARBA00005709"/>
    </source>
</evidence>
<evidence type="ECO:0000256" key="2">
    <source>
        <dbReference type="ARBA" id="ARBA00004613"/>
    </source>
</evidence>
<dbReference type="PANTHER" id="PTHR42792:SF1">
    <property type="entry name" value="FLAGELLAR HOOK-ASSOCIATED PROTEIN 3"/>
    <property type="match status" value="1"/>
</dbReference>
<dbReference type="RefSeq" id="WP_169257733.1">
    <property type="nucleotide sequence ID" value="NZ_WTVN01000041.1"/>
</dbReference>